<sequence>DNERFTEKAKMNGYVHSLDNNTHDVVRTVASESQSIRVQTHGLSAESQGVIVNGCVSGVLQQSSNSLGHRMNIPGSQGGTAQNVNNGGCIQIHAQTGQLLQQAGIQQQVISNANQQVTTTAGVQQKVVGIVQQQQLQFQPHQ</sequence>
<dbReference type="EMBL" id="HACG01006804">
    <property type="protein sequence ID" value="CEK53669.1"/>
    <property type="molecule type" value="Transcribed_RNA"/>
</dbReference>
<dbReference type="AlphaFoldDB" id="A0A0B6YBW9"/>
<feature type="non-terminal residue" evidence="1">
    <location>
        <position position="1"/>
    </location>
</feature>
<organism evidence="1">
    <name type="scientific">Arion vulgaris</name>
    <dbReference type="NCBI Taxonomy" id="1028688"/>
    <lineage>
        <taxon>Eukaryota</taxon>
        <taxon>Metazoa</taxon>
        <taxon>Spiralia</taxon>
        <taxon>Lophotrochozoa</taxon>
        <taxon>Mollusca</taxon>
        <taxon>Gastropoda</taxon>
        <taxon>Heterobranchia</taxon>
        <taxon>Euthyneura</taxon>
        <taxon>Panpulmonata</taxon>
        <taxon>Eupulmonata</taxon>
        <taxon>Stylommatophora</taxon>
        <taxon>Helicina</taxon>
        <taxon>Arionoidea</taxon>
        <taxon>Arionidae</taxon>
        <taxon>Arion</taxon>
    </lineage>
</organism>
<reference evidence="1" key="1">
    <citation type="submission" date="2014-12" db="EMBL/GenBank/DDBJ databases">
        <title>Insight into the proteome of Arion vulgaris.</title>
        <authorList>
            <person name="Aradska J."/>
            <person name="Bulat T."/>
            <person name="Smidak R."/>
            <person name="Sarate P."/>
            <person name="Gangsoo J."/>
            <person name="Sialana F."/>
            <person name="Bilban M."/>
            <person name="Lubec G."/>
        </authorList>
    </citation>
    <scope>NUCLEOTIDE SEQUENCE</scope>
    <source>
        <tissue evidence="1">Skin</tissue>
    </source>
</reference>
<gene>
    <name evidence="1" type="primary">ORF20968</name>
</gene>
<protein>
    <submittedName>
        <fullName evidence="1">Uncharacterized protein</fullName>
    </submittedName>
</protein>
<accession>A0A0B6YBW9</accession>
<name>A0A0B6YBW9_9EUPU</name>
<evidence type="ECO:0000313" key="1">
    <source>
        <dbReference type="EMBL" id="CEK53669.1"/>
    </source>
</evidence>
<feature type="non-terminal residue" evidence="1">
    <location>
        <position position="142"/>
    </location>
</feature>
<proteinExistence type="predicted"/>